<dbReference type="HOGENOM" id="CLU_3047965_0_0_6"/>
<evidence type="ECO:0000313" key="2">
    <source>
        <dbReference type="Proteomes" id="UP000002350"/>
    </source>
</evidence>
<proteinExistence type="predicted"/>
<evidence type="ECO:0000313" key="1">
    <source>
        <dbReference type="EMBL" id="BAJ03176.1"/>
    </source>
</evidence>
<dbReference type="AlphaFoldDB" id="D4ZAY1"/>
<name>D4ZAY1_SHEVD</name>
<sequence>MGRQEAAIIWVSAEISAHGTGTNALYTLRRQLDSDRQHMVVGSVGDEFTLKISH</sequence>
<organism evidence="1 2">
    <name type="scientific">Shewanella violacea (strain JCM 10179 / CIP 106290 / LMG 19151 / DSS12)</name>
    <dbReference type="NCBI Taxonomy" id="637905"/>
    <lineage>
        <taxon>Bacteria</taxon>
        <taxon>Pseudomonadati</taxon>
        <taxon>Pseudomonadota</taxon>
        <taxon>Gammaproteobacteria</taxon>
        <taxon>Alteromonadales</taxon>
        <taxon>Shewanellaceae</taxon>
        <taxon>Shewanella</taxon>
    </lineage>
</organism>
<gene>
    <name evidence="1" type="ordered locus">SVI_3205</name>
</gene>
<accession>D4ZAY1</accession>
<reference evidence="2" key="1">
    <citation type="journal article" date="2010" name="Mol. Biosyst.">
        <title>Complete genome sequence and comparative analysis of Shewanella violacea, a psychrophilic and piezophilic bacterium from deep sea floor sediments.</title>
        <authorList>
            <person name="Aono E."/>
            <person name="Baba T."/>
            <person name="Ara T."/>
            <person name="Nishi T."/>
            <person name="Nakamichi T."/>
            <person name="Inamoto E."/>
            <person name="Toyonaga H."/>
            <person name="Hasegawa M."/>
            <person name="Takai Y."/>
            <person name="Okumura Y."/>
            <person name="Baba M."/>
            <person name="Tomita M."/>
            <person name="Kato C."/>
            <person name="Oshima T."/>
            <person name="Nakasone K."/>
            <person name="Mori H."/>
        </authorList>
    </citation>
    <scope>NUCLEOTIDE SEQUENCE [LARGE SCALE GENOMIC DNA]</scope>
    <source>
        <strain evidence="2">JCM 10179 / CIP 106290 / LMG 19151 / DSS12</strain>
    </source>
</reference>
<dbReference type="KEGG" id="svo:SVI_3205"/>
<dbReference type="Proteomes" id="UP000002350">
    <property type="component" value="Chromosome"/>
</dbReference>
<protein>
    <submittedName>
        <fullName evidence="1">Uncharacterized protein</fullName>
    </submittedName>
</protein>
<keyword evidence="2" id="KW-1185">Reference proteome</keyword>
<dbReference type="EMBL" id="AP011177">
    <property type="protein sequence ID" value="BAJ03176.1"/>
    <property type="molecule type" value="Genomic_DNA"/>
</dbReference>